<proteinExistence type="predicted"/>
<gene>
    <name evidence="1" type="ORF">MM415A00396_0039</name>
</gene>
<dbReference type="EMBL" id="MT142491">
    <property type="protein sequence ID" value="QJA82603.1"/>
    <property type="molecule type" value="Genomic_DNA"/>
</dbReference>
<name>A0A6M3KKP6_9ZZZZ</name>
<dbReference type="AlphaFoldDB" id="A0A6M3KKP6"/>
<reference evidence="1" key="1">
    <citation type="submission" date="2020-03" db="EMBL/GenBank/DDBJ databases">
        <title>The deep terrestrial virosphere.</title>
        <authorList>
            <person name="Holmfeldt K."/>
            <person name="Nilsson E."/>
            <person name="Simone D."/>
            <person name="Lopez-Fernandez M."/>
            <person name="Wu X."/>
            <person name="de Brujin I."/>
            <person name="Lundin D."/>
            <person name="Andersson A."/>
            <person name="Bertilsson S."/>
            <person name="Dopson M."/>
        </authorList>
    </citation>
    <scope>NUCLEOTIDE SEQUENCE</scope>
    <source>
        <strain evidence="1">MM415A00396</strain>
    </source>
</reference>
<evidence type="ECO:0000313" key="1">
    <source>
        <dbReference type="EMBL" id="QJA82603.1"/>
    </source>
</evidence>
<organism evidence="1">
    <name type="scientific">viral metagenome</name>
    <dbReference type="NCBI Taxonomy" id="1070528"/>
    <lineage>
        <taxon>unclassified sequences</taxon>
        <taxon>metagenomes</taxon>
        <taxon>organismal metagenomes</taxon>
    </lineage>
</organism>
<protein>
    <submittedName>
        <fullName evidence="1">Uncharacterized protein</fullName>
    </submittedName>
</protein>
<accession>A0A6M3KKP6</accession>
<sequence length="212" mass="23924">MDKELKALDDSEFYEEFAKWWDDEGQYVRAGGGDYERSFAFQAFRHLMPQIAALRAQLSSQGGEAVEVVGYRVSLPDEPEIGRWFDEEAESEPSICQYEPLMTVAQHQRIMAAGAGSADHVGEVRCDGDMVWQIDGDPAVWRRLGEGAKLYTHPADQVAEPDAELVALLHDARLQLYQAYISREDEEELQQMIKRIDAKLASLKPKGEQCAE</sequence>